<dbReference type="GO" id="GO:0016020">
    <property type="term" value="C:membrane"/>
    <property type="evidence" value="ECO:0007669"/>
    <property type="project" value="TreeGrafter"/>
</dbReference>
<gene>
    <name evidence="8" type="ORF">G1H10_19475</name>
</gene>
<keyword evidence="4" id="KW-0443">Lipid metabolism</keyword>
<dbReference type="InterPro" id="IPR042099">
    <property type="entry name" value="ANL_N_sf"/>
</dbReference>
<keyword evidence="9" id="KW-1185">Reference proteome</keyword>
<organism evidence="8 9">
    <name type="scientific">Phytoactinopolyspora halotolerans</name>
    <dbReference type="NCBI Taxonomy" id="1981512"/>
    <lineage>
        <taxon>Bacteria</taxon>
        <taxon>Bacillati</taxon>
        <taxon>Actinomycetota</taxon>
        <taxon>Actinomycetes</taxon>
        <taxon>Jiangellales</taxon>
        <taxon>Jiangellaceae</taxon>
        <taxon>Phytoactinopolyspora</taxon>
    </lineage>
</organism>
<dbReference type="PROSITE" id="PS00455">
    <property type="entry name" value="AMP_BINDING"/>
    <property type="match status" value="1"/>
</dbReference>
<comment type="catalytic activity">
    <reaction evidence="5">
        <text>a long-chain fatty acid + ATP + CoA = a long-chain fatty acyl-CoA + AMP + diphosphate</text>
        <dbReference type="Rhea" id="RHEA:15421"/>
        <dbReference type="ChEBI" id="CHEBI:30616"/>
        <dbReference type="ChEBI" id="CHEBI:33019"/>
        <dbReference type="ChEBI" id="CHEBI:57287"/>
        <dbReference type="ChEBI" id="CHEBI:57560"/>
        <dbReference type="ChEBI" id="CHEBI:83139"/>
        <dbReference type="ChEBI" id="CHEBI:456215"/>
        <dbReference type="EC" id="6.2.1.3"/>
    </reaction>
    <physiologicalReaction direction="left-to-right" evidence="5">
        <dbReference type="Rhea" id="RHEA:15422"/>
    </physiologicalReaction>
</comment>
<evidence type="ECO:0000256" key="5">
    <source>
        <dbReference type="ARBA" id="ARBA00024484"/>
    </source>
</evidence>
<accession>A0A6L9SCQ8</accession>
<sequence>MTVTAAAAAQTCRTIPNRVRERAERTPDRICMRQKRFGIWQGITWREYWEQAGLVAHGLAALGIGAGDRVAIHSENRPEWLYTDVGAVAIRAISVGLYATNPPAEVAHLLRDSGARVLVAEDQEQVDKALAVLEQCPDLERIVYLEPRGVREYGHPALMPFSELLDRGREHARSHPSLLDEAAAGATADDVVTLIYTSGTTGPPKGAMLTARNVDFATQVLALGPGLYDPPPDESDVTLSYLPLCHVVERAATIWVNAGAGTTVHFAESIDTVVSNLHEVQPTLFFGVPRIWEKIHAAIHSRMGGASPGKRLAFRASMALARRIGDELVRHDGTHTARSRALYALGYPLLFRALRDRIGLRKVRAAGSGAAPVAPEVLRFFFGIGVVIREAYGMTENSAVATGNRRGRVKLGTVGEPHDGTELRLAPETGEILTRHPGNFAGYWNRPDKTAEVLEPDGWLHTGDVGEWVDGSHVRIVDRIKDVIITAGGKNVAPSEIENALKASAFIKEAVVIGDRRRYLTALIGIELDSVGDWAQRRRIPYTTYRDLTEKTEVLTLVQGVIKEVNTGFARVENVRKFRMLPKELDHDDGELTATQKVRREQLQDRFGELIEDMYNDTTKFAGGDLTGVHS</sequence>
<name>A0A6L9SCQ8_9ACTN</name>
<evidence type="ECO:0000256" key="6">
    <source>
        <dbReference type="ARBA" id="ARBA00032875"/>
    </source>
</evidence>
<dbReference type="SUPFAM" id="SSF56801">
    <property type="entry name" value="Acetyl-CoA synthetase-like"/>
    <property type="match status" value="1"/>
</dbReference>
<dbReference type="RefSeq" id="WP_163740823.1">
    <property type="nucleotide sequence ID" value="NZ_JAAGOA010000014.1"/>
</dbReference>
<dbReference type="InterPro" id="IPR045851">
    <property type="entry name" value="AMP-bd_C_sf"/>
</dbReference>
<proteinExistence type="inferred from homology"/>
<dbReference type="Pfam" id="PF00501">
    <property type="entry name" value="AMP-binding"/>
    <property type="match status" value="1"/>
</dbReference>
<evidence type="ECO:0000313" key="9">
    <source>
        <dbReference type="Proteomes" id="UP000475214"/>
    </source>
</evidence>
<reference evidence="8 9" key="1">
    <citation type="submission" date="2020-02" db="EMBL/GenBank/DDBJ databases">
        <authorList>
            <person name="Li X.-J."/>
            <person name="Han X.-M."/>
        </authorList>
    </citation>
    <scope>NUCLEOTIDE SEQUENCE [LARGE SCALE GENOMIC DNA]</scope>
    <source>
        <strain evidence="8 9">CCTCC AB 2017055</strain>
    </source>
</reference>
<evidence type="ECO:0000256" key="1">
    <source>
        <dbReference type="ARBA" id="ARBA00006432"/>
    </source>
</evidence>
<keyword evidence="2 8" id="KW-0436">Ligase</keyword>
<feature type="domain" description="AMP-dependent synthetase/ligase" evidence="7">
    <location>
        <begin position="20"/>
        <end position="444"/>
    </location>
</feature>
<dbReference type="GO" id="GO:0004467">
    <property type="term" value="F:long-chain fatty acid-CoA ligase activity"/>
    <property type="evidence" value="ECO:0007669"/>
    <property type="project" value="UniProtKB-EC"/>
</dbReference>
<evidence type="ECO:0000256" key="3">
    <source>
        <dbReference type="ARBA" id="ARBA00022832"/>
    </source>
</evidence>
<dbReference type="Pfam" id="PF23562">
    <property type="entry name" value="AMP-binding_C_3"/>
    <property type="match status" value="1"/>
</dbReference>
<dbReference type="InterPro" id="IPR000873">
    <property type="entry name" value="AMP-dep_synth/lig_dom"/>
</dbReference>
<dbReference type="EMBL" id="JAAGOA010000014">
    <property type="protein sequence ID" value="NEE02358.1"/>
    <property type="molecule type" value="Genomic_DNA"/>
</dbReference>
<dbReference type="PANTHER" id="PTHR43272">
    <property type="entry name" value="LONG-CHAIN-FATTY-ACID--COA LIGASE"/>
    <property type="match status" value="1"/>
</dbReference>
<evidence type="ECO:0000313" key="8">
    <source>
        <dbReference type="EMBL" id="NEE02358.1"/>
    </source>
</evidence>
<protein>
    <recommendedName>
        <fullName evidence="6">Acyl-CoA synthetase</fullName>
    </recommendedName>
</protein>
<evidence type="ECO:0000259" key="7">
    <source>
        <dbReference type="Pfam" id="PF00501"/>
    </source>
</evidence>
<dbReference type="PANTHER" id="PTHR43272:SF32">
    <property type="entry name" value="AMP-DEPENDENT SYNTHETASE_LIGASE DOMAIN-CONTAINING PROTEIN"/>
    <property type="match status" value="1"/>
</dbReference>
<dbReference type="AlphaFoldDB" id="A0A6L9SCQ8"/>
<comment type="similarity">
    <text evidence="1">Belongs to the ATP-dependent AMP-binding enzyme family.</text>
</comment>
<dbReference type="InterPro" id="IPR020845">
    <property type="entry name" value="AMP-binding_CS"/>
</dbReference>
<keyword evidence="3" id="KW-0276">Fatty acid metabolism</keyword>
<evidence type="ECO:0000256" key="4">
    <source>
        <dbReference type="ARBA" id="ARBA00023098"/>
    </source>
</evidence>
<dbReference type="Gene3D" id="3.30.300.30">
    <property type="match status" value="1"/>
</dbReference>
<dbReference type="Gene3D" id="3.40.50.12780">
    <property type="entry name" value="N-terminal domain of ligase-like"/>
    <property type="match status" value="1"/>
</dbReference>
<evidence type="ECO:0000256" key="2">
    <source>
        <dbReference type="ARBA" id="ARBA00022598"/>
    </source>
</evidence>
<comment type="caution">
    <text evidence="8">The sequence shown here is derived from an EMBL/GenBank/DDBJ whole genome shotgun (WGS) entry which is preliminary data.</text>
</comment>
<dbReference type="Proteomes" id="UP000475214">
    <property type="component" value="Unassembled WGS sequence"/>
</dbReference>